<keyword evidence="2" id="KW-1185">Reference proteome</keyword>
<accession>A0A834SVQ4</accession>
<proteinExistence type="predicted"/>
<comment type="caution">
    <text evidence="1">The sequence shown here is derived from an EMBL/GenBank/DDBJ whole genome shotgun (WGS) entry which is preliminary data.</text>
</comment>
<dbReference type="EMBL" id="JAAIUW010000010">
    <property type="protein sequence ID" value="KAF7811358.1"/>
    <property type="molecule type" value="Genomic_DNA"/>
</dbReference>
<protein>
    <submittedName>
        <fullName evidence="1">DUF674 family protein</fullName>
    </submittedName>
</protein>
<name>A0A834SVQ4_9FABA</name>
<dbReference type="PANTHER" id="PTHR33103">
    <property type="entry name" value="OS01G0153900 PROTEIN"/>
    <property type="match status" value="1"/>
</dbReference>
<dbReference type="Proteomes" id="UP000634136">
    <property type="component" value="Unassembled WGS sequence"/>
</dbReference>
<dbReference type="PANTHER" id="PTHR33103:SF19">
    <property type="entry name" value="OS09G0544700 PROTEIN"/>
    <property type="match status" value="1"/>
</dbReference>
<sequence>MASSSSSTSKVSLKLLIDTKGERVLFAEASKDFIDFLFNLLRLPIGTIIRLLTKNGMVGSLGKLYESIENLNDTYLLNPSQDKESLLKPITLATNSTLLLPPASNDDDDEEDGFDPSKLYMCANRCNYYVAHAVNTVCPNCKNKMVNKVAYVGKKAPEVAHSGNKEGFVKGVVTYMVMDDLEVQPMSTISSIALLHKYGVKEVGAVQERVVELGMQEGIKLLKASLLSRKVLTTVFLKNMGV</sequence>
<dbReference type="AlphaFoldDB" id="A0A834SVQ4"/>
<gene>
    <name evidence="1" type="ORF">G2W53_032334</name>
</gene>
<dbReference type="OrthoDB" id="1165547at2759"/>
<evidence type="ECO:0000313" key="2">
    <source>
        <dbReference type="Proteomes" id="UP000634136"/>
    </source>
</evidence>
<reference evidence="1" key="1">
    <citation type="submission" date="2020-09" db="EMBL/GenBank/DDBJ databases">
        <title>Genome-Enabled Discovery of Anthraquinone Biosynthesis in Senna tora.</title>
        <authorList>
            <person name="Kang S.-H."/>
            <person name="Pandey R.P."/>
            <person name="Lee C.-M."/>
            <person name="Sim J.-S."/>
            <person name="Jeong J.-T."/>
            <person name="Choi B.-S."/>
            <person name="Jung M."/>
            <person name="Ginzburg D."/>
            <person name="Zhao K."/>
            <person name="Won S.Y."/>
            <person name="Oh T.-J."/>
            <person name="Yu Y."/>
            <person name="Kim N.-H."/>
            <person name="Lee O.R."/>
            <person name="Lee T.-H."/>
            <person name="Bashyal P."/>
            <person name="Kim T.-S."/>
            <person name="Lee W.-H."/>
            <person name="Kawkins C."/>
            <person name="Kim C.-K."/>
            <person name="Kim J.S."/>
            <person name="Ahn B.O."/>
            <person name="Rhee S.Y."/>
            <person name="Sohng J.K."/>
        </authorList>
    </citation>
    <scope>NUCLEOTIDE SEQUENCE</scope>
    <source>
        <tissue evidence="1">Leaf</tissue>
    </source>
</reference>
<organism evidence="1 2">
    <name type="scientific">Senna tora</name>
    <dbReference type="NCBI Taxonomy" id="362788"/>
    <lineage>
        <taxon>Eukaryota</taxon>
        <taxon>Viridiplantae</taxon>
        <taxon>Streptophyta</taxon>
        <taxon>Embryophyta</taxon>
        <taxon>Tracheophyta</taxon>
        <taxon>Spermatophyta</taxon>
        <taxon>Magnoliopsida</taxon>
        <taxon>eudicotyledons</taxon>
        <taxon>Gunneridae</taxon>
        <taxon>Pentapetalae</taxon>
        <taxon>rosids</taxon>
        <taxon>fabids</taxon>
        <taxon>Fabales</taxon>
        <taxon>Fabaceae</taxon>
        <taxon>Caesalpinioideae</taxon>
        <taxon>Cassia clade</taxon>
        <taxon>Senna</taxon>
    </lineage>
</organism>
<evidence type="ECO:0000313" key="1">
    <source>
        <dbReference type="EMBL" id="KAF7811358.1"/>
    </source>
</evidence>
<dbReference type="InterPro" id="IPR007750">
    <property type="entry name" value="DUF674"/>
</dbReference>
<dbReference type="Pfam" id="PF05056">
    <property type="entry name" value="DUF674"/>
    <property type="match status" value="1"/>
</dbReference>